<organism evidence="1">
    <name type="scientific">Arundo donax</name>
    <name type="common">Giant reed</name>
    <name type="synonym">Donax arundinaceus</name>
    <dbReference type="NCBI Taxonomy" id="35708"/>
    <lineage>
        <taxon>Eukaryota</taxon>
        <taxon>Viridiplantae</taxon>
        <taxon>Streptophyta</taxon>
        <taxon>Embryophyta</taxon>
        <taxon>Tracheophyta</taxon>
        <taxon>Spermatophyta</taxon>
        <taxon>Magnoliopsida</taxon>
        <taxon>Liliopsida</taxon>
        <taxon>Poales</taxon>
        <taxon>Poaceae</taxon>
        <taxon>PACMAD clade</taxon>
        <taxon>Arundinoideae</taxon>
        <taxon>Arundineae</taxon>
        <taxon>Arundo</taxon>
    </lineage>
</organism>
<dbReference type="InterPro" id="IPR016161">
    <property type="entry name" value="Ald_DH/histidinol_DH"/>
</dbReference>
<dbReference type="GO" id="GO:0004350">
    <property type="term" value="F:glutamate-5-semialdehyde dehydrogenase activity"/>
    <property type="evidence" value="ECO:0007669"/>
    <property type="project" value="TreeGrafter"/>
</dbReference>
<reference evidence="1" key="1">
    <citation type="submission" date="2014-09" db="EMBL/GenBank/DDBJ databases">
        <authorList>
            <person name="Magalhaes I.L.F."/>
            <person name="Oliveira U."/>
            <person name="Santos F.R."/>
            <person name="Vidigal T.H.D.A."/>
            <person name="Brescovit A.D."/>
            <person name="Santos A.J."/>
        </authorList>
    </citation>
    <scope>NUCLEOTIDE SEQUENCE</scope>
    <source>
        <tissue evidence="1">Shoot tissue taken approximately 20 cm above the soil surface</tissue>
    </source>
</reference>
<name>A0A0A9E6D7_ARUDO</name>
<dbReference type="SUPFAM" id="SSF53720">
    <property type="entry name" value="ALDH-like"/>
    <property type="match status" value="1"/>
</dbReference>
<dbReference type="PANTHER" id="PTHR11063:SF13">
    <property type="entry name" value="DELTA-1-PYRROLINE-5-CARBOXYLATE SYNTHASE 2"/>
    <property type="match status" value="1"/>
</dbReference>
<dbReference type="AlphaFoldDB" id="A0A0A9E6D7"/>
<accession>A0A0A9E6D7</accession>
<dbReference type="Gene3D" id="3.40.605.10">
    <property type="entry name" value="Aldehyde Dehydrogenase, Chain A, domain 1"/>
    <property type="match status" value="1"/>
</dbReference>
<dbReference type="PANTHER" id="PTHR11063">
    <property type="entry name" value="GLUTAMATE SEMIALDEHYDE DEHYDROGENASE"/>
    <property type="match status" value="1"/>
</dbReference>
<proteinExistence type="predicted"/>
<dbReference type="Gene3D" id="3.40.309.10">
    <property type="entry name" value="Aldehyde Dehydrogenase, Chain A, domain 2"/>
    <property type="match status" value="1"/>
</dbReference>
<reference evidence="1" key="2">
    <citation type="journal article" date="2015" name="Data Brief">
        <title>Shoot transcriptome of the giant reed, Arundo donax.</title>
        <authorList>
            <person name="Barrero R.A."/>
            <person name="Guerrero F.D."/>
            <person name="Moolhuijzen P."/>
            <person name="Goolsby J.A."/>
            <person name="Tidwell J."/>
            <person name="Bellgard S.E."/>
            <person name="Bellgard M.I."/>
        </authorList>
    </citation>
    <scope>NUCLEOTIDE SEQUENCE</scope>
    <source>
        <tissue evidence="1">Shoot tissue taken approximately 20 cm above the soil surface</tissue>
    </source>
</reference>
<dbReference type="InterPro" id="IPR016162">
    <property type="entry name" value="Ald_DH_N"/>
</dbReference>
<sequence>MRSNAILHKVITGVIPDVVGKKLIGLVTSKDEIADLLTLDDVIDLIIPRGSKNLVSQIKAATKIPVLGHADGICHVYIDKSADMDMAKRIVLDAKVDYPAACNAMVHI</sequence>
<evidence type="ECO:0000313" key="1">
    <source>
        <dbReference type="EMBL" id="JAD93470.1"/>
    </source>
</evidence>
<protein>
    <submittedName>
        <fullName evidence="1">Uncharacterized protein</fullName>
    </submittedName>
</protein>
<dbReference type="InterPro" id="IPR016163">
    <property type="entry name" value="Ald_DH_C"/>
</dbReference>
<dbReference type="EMBL" id="GBRH01204425">
    <property type="protein sequence ID" value="JAD93470.1"/>
    <property type="molecule type" value="Transcribed_RNA"/>
</dbReference>